<dbReference type="Pfam" id="PF08281">
    <property type="entry name" value="Sigma70_r4_2"/>
    <property type="match status" value="1"/>
</dbReference>
<feature type="domain" description="RNA polymerase sigma factor 70 region 4 type 2" evidence="7">
    <location>
        <begin position="120"/>
        <end position="171"/>
    </location>
</feature>
<dbReference type="SUPFAM" id="SSF88946">
    <property type="entry name" value="Sigma2 domain of RNA polymerase sigma factors"/>
    <property type="match status" value="1"/>
</dbReference>
<evidence type="ECO:0000259" key="7">
    <source>
        <dbReference type="Pfam" id="PF08281"/>
    </source>
</evidence>
<dbReference type="GO" id="GO:0016987">
    <property type="term" value="F:sigma factor activity"/>
    <property type="evidence" value="ECO:0007669"/>
    <property type="project" value="UniProtKB-KW"/>
</dbReference>
<dbReference type="InterPro" id="IPR036388">
    <property type="entry name" value="WH-like_DNA-bd_sf"/>
</dbReference>
<evidence type="ECO:0000313" key="9">
    <source>
        <dbReference type="Proteomes" id="UP000286681"/>
    </source>
</evidence>
<dbReference type="CDD" id="cd06171">
    <property type="entry name" value="Sigma70_r4"/>
    <property type="match status" value="1"/>
</dbReference>
<dbReference type="PANTHER" id="PTHR43133">
    <property type="entry name" value="RNA POLYMERASE ECF-TYPE SIGMA FACTO"/>
    <property type="match status" value="1"/>
</dbReference>
<evidence type="ECO:0000256" key="3">
    <source>
        <dbReference type="ARBA" id="ARBA00023082"/>
    </source>
</evidence>
<dbReference type="InterPro" id="IPR007627">
    <property type="entry name" value="RNA_pol_sigma70_r2"/>
</dbReference>
<dbReference type="GO" id="GO:0006352">
    <property type="term" value="P:DNA-templated transcription initiation"/>
    <property type="evidence" value="ECO:0007669"/>
    <property type="project" value="InterPro"/>
</dbReference>
<organism evidence="8 9">
    <name type="scientific">Sphingomonas koreensis</name>
    <dbReference type="NCBI Taxonomy" id="93064"/>
    <lineage>
        <taxon>Bacteria</taxon>
        <taxon>Pseudomonadati</taxon>
        <taxon>Pseudomonadota</taxon>
        <taxon>Alphaproteobacteria</taxon>
        <taxon>Sphingomonadales</taxon>
        <taxon>Sphingomonadaceae</taxon>
        <taxon>Sphingomonas</taxon>
    </lineage>
</organism>
<dbReference type="InterPro" id="IPR014284">
    <property type="entry name" value="RNA_pol_sigma-70_dom"/>
</dbReference>
<keyword evidence="4" id="KW-0804">Transcription</keyword>
<name>A0AAJ4S1H9_9SPHN</name>
<dbReference type="InterPro" id="IPR013325">
    <property type="entry name" value="RNA_pol_sigma_r2"/>
</dbReference>
<dbReference type="Proteomes" id="UP000286681">
    <property type="component" value="Unassembled WGS sequence"/>
</dbReference>
<feature type="region of interest" description="Disordered" evidence="5">
    <location>
        <begin position="1"/>
        <end position="21"/>
    </location>
</feature>
<protein>
    <submittedName>
        <fullName evidence="8">RNA polymerase sigma factor</fullName>
    </submittedName>
</protein>
<feature type="domain" description="RNA polymerase sigma-70 region 2" evidence="6">
    <location>
        <begin position="26"/>
        <end position="91"/>
    </location>
</feature>
<dbReference type="RefSeq" id="WP_083629212.1">
    <property type="nucleotide sequence ID" value="NZ_QQXU01000005.1"/>
</dbReference>
<dbReference type="Gene3D" id="1.10.10.10">
    <property type="entry name" value="Winged helix-like DNA-binding domain superfamily/Winged helix DNA-binding domain"/>
    <property type="match status" value="1"/>
</dbReference>
<sequence length="178" mass="19973">MPDAGPKTKAQIAAQERPVPPPSEQLYRHYAGWLGKILSLRFRASALDVDDLVQETYLRAARYEDLETRGHPRALLLQIAVNLARDQLRRRVVQGGLSVPLEDVADADLGTQAPDQLYQLELKQAVLALPPRYREVFVLSRFTGLSYDEIASHLGISVKTVEWRMSKALAICAARLRD</sequence>
<keyword evidence="2" id="KW-0805">Transcription regulation</keyword>
<dbReference type="SUPFAM" id="SSF88659">
    <property type="entry name" value="Sigma3 and sigma4 domains of RNA polymerase sigma factors"/>
    <property type="match status" value="1"/>
</dbReference>
<dbReference type="AlphaFoldDB" id="A0AAJ4S1H9"/>
<gene>
    <name evidence="8" type="ORF">CA257_16380</name>
</gene>
<dbReference type="InterPro" id="IPR013249">
    <property type="entry name" value="RNA_pol_sigma70_r4_t2"/>
</dbReference>
<dbReference type="GO" id="GO:0003677">
    <property type="term" value="F:DNA binding"/>
    <property type="evidence" value="ECO:0007669"/>
    <property type="project" value="InterPro"/>
</dbReference>
<keyword evidence="3" id="KW-0731">Sigma factor</keyword>
<comment type="caution">
    <text evidence="8">The sequence shown here is derived from an EMBL/GenBank/DDBJ whole genome shotgun (WGS) entry which is preliminary data.</text>
</comment>
<proteinExistence type="inferred from homology"/>
<dbReference type="PANTHER" id="PTHR43133:SF63">
    <property type="entry name" value="RNA POLYMERASE SIGMA FACTOR FECI-RELATED"/>
    <property type="match status" value="1"/>
</dbReference>
<accession>A0AAJ4S1H9</accession>
<evidence type="ECO:0000256" key="1">
    <source>
        <dbReference type="ARBA" id="ARBA00010641"/>
    </source>
</evidence>
<evidence type="ECO:0000259" key="6">
    <source>
        <dbReference type="Pfam" id="PF04542"/>
    </source>
</evidence>
<evidence type="ECO:0000256" key="2">
    <source>
        <dbReference type="ARBA" id="ARBA00023015"/>
    </source>
</evidence>
<dbReference type="Pfam" id="PF04542">
    <property type="entry name" value="Sigma70_r2"/>
    <property type="match status" value="1"/>
</dbReference>
<dbReference type="InterPro" id="IPR039425">
    <property type="entry name" value="RNA_pol_sigma-70-like"/>
</dbReference>
<evidence type="ECO:0000256" key="4">
    <source>
        <dbReference type="ARBA" id="ARBA00023163"/>
    </source>
</evidence>
<dbReference type="Gene3D" id="1.10.1740.10">
    <property type="match status" value="1"/>
</dbReference>
<reference evidence="8 9" key="1">
    <citation type="submission" date="2018-07" db="EMBL/GenBank/DDBJ databases">
        <title>Genomic and Epidemiologic Investigation of an Indolent Hospital Outbreak.</title>
        <authorList>
            <person name="Johnson R.C."/>
            <person name="Deming C."/>
            <person name="Conlan S."/>
            <person name="Zellmer C.J."/>
            <person name="Michelin A.V."/>
            <person name="Lee-Lin S."/>
            <person name="Thomas P.J."/>
            <person name="Park M."/>
            <person name="Weingarten R.A."/>
            <person name="Less J."/>
            <person name="Dekker J.P."/>
            <person name="Frank K.M."/>
            <person name="Musser K.A."/>
            <person name="Mcquiston J.R."/>
            <person name="Henderson D.K."/>
            <person name="Lau A.F."/>
            <person name="Palmore T.N."/>
            <person name="Segre J.A."/>
        </authorList>
    </citation>
    <scope>NUCLEOTIDE SEQUENCE [LARGE SCALE GENOMIC DNA]</scope>
    <source>
        <strain evidence="8 9">SK-NIH.Env10_0317</strain>
    </source>
</reference>
<evidence type="ECO:0000256" key="5">
    <source>
        <dbReference type="SAM" id="MobiDB-lite"/>
    </source>
</evidence>
<comment type="similarity">
    <text evidence="1">Belongs to the sigma-70 factor family. ECF subfamily.</text>
</comment>
<evidence type="ECO:0000313" key="8">
    <source>
        <dbReference type="EMBL" id="RSV00659.1"/>
    </source>
</evidence>
<dbReference type="EMBL" id="QQWO01000015">
    <property type="protein sequence ID" value="RSV00659.1"/>
    <property type="molecule type" value="Genomic_DNA"/>
</dbReference>
<dbReference type="NCBIfam" id="TIGR02937">
    <property type="entry name" value="sigma70-ECF"/>
    <property type="match status" value="1"/>
</dbReference>
<dbReference type="InterPro" id="IPR013324">
    <property type="entry name" value="RNA_pol_sigma_r3/r4-like"/>
</dbReference>